<dbReference type="Pfam" id="PF04308">
    <property type="entry name" value="RNaseH_like"/>
    <property type="match status" value="1"/>
</dbReference>
<dbReference type="Proteomes" id="UP000829401">
    <property type="component" value="Chromosome"/>
</dbReference>
<sequence>MLFLSPTRGMLSLEDVAYDILRERSTHADADYKLVVGTDSQLHGNGSVATFVTAIILHRAGRGARYFVHKSIHEHLYSLRQRMFTEAALSLQTSGQLMEQLQSRSQQEAFPISHFPARYSSEWHVEVHLDMGERGETKQWIREIVAWIEANGYEVRIKPDSYGASTVADRYTKH</sequence>
<dbReference type="EMBL" id="CP080467">
    <property type="protein sequence ID" value="UNO49223.1"/>
    <property type="molecule type" value="Genomic_DNA"/>
</dbReference>
<protein>
    <submittedName>
        <fullName evidence="1">Ribonuclease H-like YkuK family protein</fullName>
    </submittedName>
</protein>
<accession>T0CAQ5</accession>
<accession>A0A9E7CW78</accession>
<evidence type="ECO:0000313" key="1">
    <source>
        <dbReference type="EMBL" id="UNO49223.1"/>
    </source>
</evidence>
<organism evidence="1 2">
    <name type="scientific">Alicyclobacillus acidoterrestris (strain ATCC 49025 / DSM 3922 / CIP 106132 / NCIMB 13137 / GD3B)</name>
    <dbReference type="NCBI Taxonomy" id="1356854"/>
    <lineage>
        <taxon>Bacteria</taxon>
        <taxon>Bacillati</taxon>
        <taxon>Bacillota</taxon>
        <taxon>Bacilli</taxon>
        <taxon>Bacillales</taxon>
        <taxon>Alicyclobacillaceae</taxon>
        <taxon>Alicyclobacillus</taxon>
    </lineage>
</organism>
<dbReference type="KEGG" id="aaco:K1I37_01285"/>
<dbReference type="STRING" id="1356854.N007_00215"/>
<dbReference type="eggNOG" id="COG1978">
    <property type="taxonomic scope" value="Bacteria"/>
</dbReference>
<dbReference type="PANTHER" id="PTHR39961:SF1">
    <property type="entry name" value="DUF458 DOMAIN-CONTAINING PROTEIN"/>
    <property type="match status" value="1"/>
</dbReference>
<gene>
    <name evidence="1" type="ORF">K1I37_01285</name>
</gene>
<reference evidence="2" key="1">
    <citation type="journal article" date="2022" name="G3 (Bethesda)">
        <title>Unveiling the complete genome sequence of Alicyclobacillus acidoterrestris DSM 3922T, a taint-producing strain.</title>
        <authorList>
            <person name="Leonardo I.C."/>
            <person name="Barreto Crespo M.T."/>
            <person name="Gaspar F.B."/>
        </authorList>
    </citation>
    <scope>NUCLEOTIDE SEQUENCE [LARGE SCALE GENOMIC DNA]</scope>
    <source>
        <strain evidence="2">DSM 3922</strain>
    </source>
</reference>
<dbReference type="InterPro" id="IPR007405">
    <property type="entry name" value="Phage_KVP40_Orf299"/>
</dbReference>
<proteinExistence type="predicted"/>
<evidence type="ECO:0000313" key="2">
    <source>
        <dbReference type="Proteomes" id="UP000829401"/>
    </source>
</evidence>
<keyword evidence="2" id="KW-1185">Reference proteome</keyword>
<name>T0CAQ5_ALIAG</name>
<dbReference type="PANTHER" id="PTHR39961">
    <property type="entry name" value="HYPOTHETICAL CYTOSOLIC PROTEIN"/>
    <property type="match status" value="1"/>
</dbReference>
<dbReference type="RefSeq" id="WP_021294658.1">
    <property type="nucleotide sequence ID" value="NZ_AURB01000001.1"/>
</dbReference>
<dbReference type="AlphaFoldDB" id="T0CAQ5"/>